<comment type="caution">
    <text evidence="2">The sequence shown here is derived from an EMBL/GenBank/DDBJ whole genome shotgun (WGS) entry which is preliminary data.</text>
</comment>
<name>W9YN49_9EURO</name>
<reference evidence="2 3" key="1">
    <citation type="submission" date="2013-03" db="EMBL/GenBank/DDBJ databases">
        <title>The Genome Sequence of Capronia coronata CBS 617.96.</title>
        <authorList>
            <consortium name="The Broad Institute Genomics Platform"/>
            <person name="Cuomo C."/>
            <person name="de Hoog S."/>
            <person name="Gorbushina A."/>
            <person name="Walker B."/>
            <person name="Young S.K."/>
            <person name="Zeng Q."/>
            <person name="Gargeya S."/>
            <person name="Fitzgerald M."/>
            <person name="Haas B."/>
            <person name="Abouelleil A."/>
            <person name="Allen A.W."/>
            <person name="Alvarado L."/>
            <person name="Arachchi H.M."/>
            <person name="Berlin A.M."/>
            <person name="Chapman S.B."/>
            <person name="Gainer-Dewar J."/>
            <person name="Goldberg J."/>
            <person name="Griggs A."/>
            <person name="Gujja S."/>
            <person name="Hansen M."/>
            <person name="Howarth C."/>
            <person name="Imamovic A."/>
            <person name="Ireland A."/>
            <person name="Larimer J."/>
            <person name="McCowan C."/>
            <person name="Murphy C."/>
            <person name="Pearson M."/>
            <person name="Poon T.W."/>
            <person name="Priest M."/>
            <person name="Roberts A."/>
            <person name="Saif S."/>
            <person name="Shea T."/>
            <person name="Sisk P."/>
            <person name="Sykes S."/>
            <person name="Wortman J."/>
            <person name="Nusbaum C."/>
            <person name="Birren B."/>
        </authorList>
    </citation>
    <scope>NUCLEOTIDE SEQUENCE [LARGE SCALE GENOMIC DNA]</scope>
    <source>
        <strain evidence="2 3">CBS 617.96</strain>
    </source>
</reference>
<organism evidence="2 3">
    <name type="scientific">Capronia coronata CBS 617.96</name>
    <dbReference type="NCBI Taxonomy" id="1182541"/>
    <lineage>
        <taxon>Eukaryota</taxon>
        <taxon>Fungi</taxon>
        <taxon>Dikarya</taxon>
        <taxon>Ascomycota</taxon>
        <taxon>Pezizomycotina</taxon>
        <taxon>Eurotiomycetes</taxon>
        <taxon>Chaetothyriomycetidae</taxon>
        <taxon>Chaetothyriales</taxon>
        <taxon>Herpotrichiellaceae</taxon>
        <taxon>Capronia</taxon>
    </lineage>
</organism>
<dbReference type="EMBL" id="AMWN01000006">
    <property type="protein sequence ID" value="EXJ83694.1"/>
    <property type="molecule type" value="Genomic_DNA"/>
</dbReference>
<dbReference type="OrthoDB" id="5352492at2759"/>
<dbReference type="STRING" id="1182541.W9YN49"/>
<evidence type="ECO:0000256" key="1">
    <source>
        <dbReference type="SAM" id="MobiDB-lite"/>
    </source>
</evidence>
<keyword evidence="3" id="KW-1185">Reference proteome</keyword>
<proteinExistence type="predicted"/>
<accession>W9YN49</accession>
<sequence>MSTMLTAPPKPARVEELSTDEDGDDKECHVFSVLEGLYPLNDSKSTPSGGKWYVRAATFTFQISCKFAIDNANVNTMLPDSKTTDPPEHTDKVEGTAVDIFARPMGDNAGKVASSLNVYITPVTPPSNLLMEVEEEGDPITTPIWQHNSAVCKNLPAALWGPCNDSLLNSAKEKTRYLMCGVSISKPDPQVSTGDKMPPFKFQLAQVEDVGTHFQFKEFDPDPESFLPLEPDDSMGGNQWDLVSKAWNHPRTGDTVADLAVQAWTDDIGLTLLGWDPKKMAVSATGDNRMTGAKPQGLLDDIGDYFLWAPMLSVPLLMKV</sequence>
<dbReference type="RefSeq" id="XP_007726380.1">
    <property type="nucleotide sequence ID" value="XM_007728190.1"/>
</dbReference>
<dbReference type="HOGENOM" id="CLU_868781_0_0_1"/>
<protein>
    <submittedName>
        <fullName evidence="2">Uncharacterized protein</fullName>
    </submittedName>
</protein>
<evidence type="ECO:0000313" key="3">
    <source>
        <dbReference type="Proteomes" id="UP000019484"/>
    </source>
</evidence>
<feature type="region of interest" description="Disordered" evidence="1">
    <location>
        <begin position="1"/>
        <end position="24"/>
    </location>
</feature>
<dbReference type="Proteomes" id="UP000019484">
    <property type="component" value="Unassembled WGS sequence"/>
</dbReference>
<gene>
    <name evidence="2" type="ORF">A1O1_07318</name>
</gene>
<dbReference type="GeneID" id="19162179"/>
<evidence type="ECO:0000313" key="2">
    <source>
        <dbReference type="EMBL" id="EXJ83694.1"/>
    </source>
</evidence>
<dbReference type="AlphaFoldDB" id="W9YN49"/>